<evidence type="ECO:0000256" key="16">
    <source>
        <dbReference type="ARBA" id="ARBA00042798"/>
    </source>
</evidence>
<feature type="domain" description="Nudix hydrolase" evidence="18">
    <location>
        <begin position="6"/>
        <end position="136"/>
    </location>
</feature>
<name>A0ABY8FQG5_9SPHN</name>
<evidence type="ECO:0000256" key="10">
    <source>
        <dbReference type="ARBA" id="ARBA00035861"/>
    </source>
</evidence>
<evidence type="ECO:0000256" key="15">
    <source>
        <dbReference type="ARBA" id="ARBA00041979"/>
    </source>
</evidence>
<dbReference type="SUPFAM" id="SSF55811">
    <property type="entry name" value="Nudix"/>
    <property type="match status" value="1"/>
</dbReference>
<keyword evidence="9" id="KW-0234">DNA repair</keyword>
<sequence>MKNIPTWRLVVAGALNDGDGRWLMHRRPFHKHHGGLWEFPGGKVENGENPPFALIRELEEELGISIEADDLVPSRFAHECSQVAENPIVILLYRIAVWAGIPAALEGGEIGWFTPQEIAALDKPPLDIALADRLFEKEAR</sequence>
<proteinExistence type="inferred from homology"/>
<evidence type="ECO:0000256" key="2">
    <source>
        <dbReference type="ARBA" id="ARBA00005582"/>
    </source>
</evidence>
<keyword evidence="8" id="KW-0460">Magnesium</keyword>
<dbReference type="EMBL" id="CP121106">
    <property type="protein sequence ID" value="WFL77259.1"/>
    <property type="molecule type" value="Genomic_DNA"/>
</dbReference>
<accession>A0ABY8FQG5</accession>
<evidence type="ECO:0000313" key="20">
    <source>
        <dbReference type="Proteomes" id="UP001215827"/>
    </source>
</evidence>
<comment type="catalytic activity">
    <reaction evidence="10">
        <text>8-oxo-dGTP + H2O = 8-oxo-dGMP + diphosphate + H(+)</text>
        <dbReference type="Rhea" id="RHEA:31575"/>
        <dbReference type="ChEBI" id="CHEBI:15377"/>
        <dbReference type="ChEBI" id="CHEBI:15378"/>
        <dbReference type="ChEBI" id="CHEBI:33019"/>
        <dbReference type="ChEBI" id="CHEBI:63224"/>
        <dbReference type="ChEBI" id="CHEBI:77896"/>
        <dbReference type="EC" id="3.6.1.55"/>
    </reaction>
</comment>
<evidence type="ECO:0000256" key="1">
    <source>
        <dbReference type="ARBA" id="ARBA00001946"/>
    </source>
</evidence>
<dbReference type="InterPro" id="IPR047127">
    <property type="entry name" value="MutT-like"/>
</dbReference>
<dbReference type="InterPro" id="IPR020084">
    <property type="entry name" value="NUDIX_hydrolase_CS"/>
</dbReference>
<protein>
    <recommendedName>
        <fullName evidence="13">8-oxo-dGTP diphosphatase</fullName>
        <ecNumber evidence="12">3.6.1.55</ecNumber>
    </recommendedName>
    <alternativeName>
        <fullName evidence="16">7,8-dihydro-8-oxoguanine-triphosphatase</fullName>
    </alternativeName>
    <alternativeName>
        <fullName evidence="15">Mutator protein MutT</fullName>
    </alternativeName>
    <alternativeName>
        <fullName evidence="14">dGTP pyrophosphohydrolase</fullName>
    </alternativeName>
</protein>
<dbReference type="InterPro" id="IPR015797">
    <property type="entry name" value="NUDIX_hydrolase-like_dom_sf"/>
</dbReference>
<keyword evidence="4" id="KW-0235">DNA replication</keyword>
<evidence type="ECO:0000256" key="11">
    <source>
        <dbReference type="ARBA" id="ARBA00036904"/>
    </source>
</evidence>
<dbReference type="PANTHER" id="PTHR47707">
    <property type="entry name" value="8-OXO-DGTP DIPHOSPHATASE"/>
    <property type="match status" value="1"/>
</dbReference>
<evidence type="ECO:0000256" key="4">
    <source>
        <dbReference type="ARBA" id="ARBA00022705"/>
    </source>
</evidence>
<dbReference type="InterPro" id="IPR000086">
    <property type="entry name" value="NUDIX_hydrolase_dom"/>
</dbReference>
<evidence type="ECO:0000256" key="5">
    <source>
        <dbReference type="ARBA" id="ARBA00022723"/>
    </source>
</evidence>
<dbReference type="Gene3D" id="3.90.79.10">
    <property type="entry name" value="Nucleoside Triphosphate Pyrophosphohydrolase"/>
    <property type="match status" value="1"/>
</dbReference>
<organism evidence="19 20">
    <name type="scientific">Altererythrobacter arenosus</name>
    <dbReference type="NCBI Taxonomy" id="3032592"/>
    <lineage>
        <taxon>Bacteria</taxon>
        <taxon>Pseudomonadati</taxon>
        <taxon>Pseudomonadota</taxon>
        <taxon>Alphaproteobacteria</taxon>
        <taxon>Sphingomonadales</taxon>
        <taxon>Erythrobacteraceae</taxon>
        <taxon>Altererythrobacter</taxon>
    </lineage>
</organism>
<keyword evidence="5" id="KW-0479">Metal-binding</keyword>
<reference evidence="19 20" key="1">
    <citation type="submission" date="2023-03" db="EMBL/GenBank/DDBJ databases">
        <title>Altererythrobacter sp. CAU 1644 isolated from sand.</title>
        <authorList>
            <person name="Kim W."/>
        </authorList>
    </citation>
    <scope>NUCLEOTIDE SEQUENCE [LARGE SCALE GENOMIC DNA]</scope>
    <source>
        <strain evidence="19 20">CAU 1644</strain>
    </source>
</reference>
<evidence type="ECO:0000256" key="14">
    <source>
        <dbReference type="ARBA" id="ARBA00041592"/>
    </source>
</evidence>
<dbReference type="GO" id="GO:0016787">
    <property type="term" value="F:hydrolase activity"/>
    <property type="evidence" value="ECO:0007669"/>
    <property type="project" value="UniProtKB-KW"/>
</dbReference>
<keyword evidence="6" id="KW-0227">DNA damage</keyword>
<evidence type="ECO:0000256" key="13">
    <source>
        <dbReference type="ARBA" id="ARBA00040794"/>
    </source>
</evidence>
<dbReference type="CDD" id="cd03425">
    <property type="entry name" value="NUDIX_MutT_NudA_like"/>
    <property type="match status" value="1"/>
</dbReference>
<dbReference type="Proteomes" id="UP001215827">
    <property type="component" value="Chromosome"/>
</dbReference>
<evidence type="ECO:0000256" key="9">
    <source>
        <dbReference type="ARBA" id="ARBA00023204"/>
    </source>
</evidence>
<keyword evidence="20" id="KW-1185">Reference proteome</keyword>
<evidence type="ECO:0000256" key="8">
    <source>
        <dbReference type="ARBA" id="ARBA00022842"/>
    </source>
</evidence>
<evidence type="ECO:0000313" key="19">
    <source>
        <dbReference type="EMBL" id="WFL77259.1"/>
    </source>
</evidence>
<comment type="catalytic activity">
    <reaction evidence="11">
        <text>8-oxo-GTP + H2O = 8-oxo-GMP + diphosphate + H(+)</text>
        <dbReference type="Rhea" id="RHEA:67616"/>
        <dbReference type="ChEBI" id="CHEBI:15377"/>
        <dbReference type="ChEBI" id="CHEBI:15378"/>
        <dbReference type="ChEBI" id="CHEBI:33019"/>
        <dbReference type="ChEBI" id="CHEBI:143553"/>
        <dbReference type="ChEBI" id="CHEBI:145694"/>
    </reaction>
</comment>
<evidence type="ECO:0000256" key="3">
    <source>
        <dbReference type="ARBA" id="ARBA00022457"/>
    </source>
</evidence>
<evidence type="ECO:0000256" key="6">
    <source>
        <dbReference type="ARBA" id="ARBA00022763"/>
    </source>
</evidence>
<evidence type="ECO:0000256" key="12">
    <source>
        <dbReference type="ARBA" id="ARBA00038905"/>
    </source>
</evidence>
<dbReference type="InterPro" id="IPR020476">
    <property type="entry name" value="Nudix_hydrolase"/>
</dbReference>
<evidence type="ECO:0000256" key="17">
    <source>
        <dbReference type="RuleBase" id="RU003476"/>
    </source>
</evidence>
<evidence type="ECO:0000256" key="7">
    <source>
        <dbReference type="ARBA" id="ARBA00022801"/>
    </source>
</evidence>
<dbReference type="PROSITE" id="PS00893">
    <property type="entry name" value="NUDIX_BOX"/>
    <property type="match status" value="1"/>
</dbReference>
<keyword evidence="7 17" id="KW-0378">Hydrolase</keyword>
<comment type="cofactor">
    <cofactor evidence="1">
        <name>Mg(2+)</name>
        <dbReference type="ChEBI" id="CHEBI:18420"/>
    </cofactor>
</comment>
<dbReference type="EC" id="3.6.1.55" evidence="12"/>
<dbReference type="PANTHER" id="PTHR47707:SF1">
    <property type="entry name" value="NUDIX HYDROLASE FAMILY PROTEIN"/>
    <property type="match status" value="1"/>
</dbReference>
<evidence type="ECO:0000259" key="18">
    <source>
        <dbReference type="PROSITE" id="PS51462"/>
    </source>
</evidence>
<gene>
    <name evidence="19" type="ORF">P7228_14905</name>
</gene>
<dbReference type="Pfam" id="PF00293">
    <property type="entry name" value="NUDIX"/>
    <property type="match status" value="1"/>
</dbReference>
<keyword evidence="3" id="KW-0515">Mutator protein</keyword>
<dbReference type="PRINTS" id="PR00502">
    <property type="entry name" value="NUDIXFAMILY"/>
</dbReference>
<dbReference type="PROSITE" id="PS51462">
    <property type="entry name" value="NUDIX"/>
    <property type="match status" value="1"/>
</dbReference>
<comment type="similarity">
    <text evidence="2 17">Belongs to the Nudix hydrolase family.</text>
</comment>